<dbReference type="Pfam" id="PF04377">
    <property type="entry name" value="ATE_C"/>
    <property type="match status" value="1"/>
</dbReference>
<dbReference type="EC" id="2.3.2.8" evidence="5"/>
<reference evidence="8" key="1">
    <citation type="submission" date="2021-02" db="EMBL/GenBank/DDBJ databases">
        <authorList>
            <person name="Bekaert M."/>
        </authorList>
    </citation>
    <scope>NUCLEOTIDE SEQUENCE</scope>
    <source>
        <strain evidence="8">IoA-00</strain>
    </source>
</reference>
<keyword evidence="3 5" id="KW-0833">Ubl conjugation pathway</keyword>
<keyword evidence="4 5" id="KW-0012">Acyltransferase</keyword>
<feature type="domain" description="N-end aminoacyl transferase N-terminal" evidence="6">
    <location>
        <begin position="18"/>
        <end position="87"/>
    </location>
</feature>
<dbReference type="PANTHER" id="PTHR21367">
    <property type="entry name" value="ARGININE-TRNA-PROTEIN TRANSFERASE 1"/>
    <property type="match status" value="1"/>
</dbReference>
<comment type="function">
    <text evidence="5">Involved in the post-translational conjugation of arginine to the N-terminal aspartate or glutamate of a protein. This arginylation is required for degradation of the protein via the ubiquitin pathway.</text>
</comment>
<dbReference type="AlphaFoldDB" id="A0A7R8CDU3"/>
<evidence type="ECO:0000259" key="7">
    <source>
        <dbReference type="Pfam" id="PF04377"/>
    </source>
</evidence>
<dbReference type="PANTHER" id="PTHR21367:SF1">
    <property type="entry name" value="ARGINYL-TRNA--PROTEIN TRANSFERASE 1"/>
    <property type="match status" value="1"/>
</dbReference>
<keyword evidence="2 5" id="KW-0808">Transferase</keyword>
<comment type="similarity">
    <text evidence="1 5">Belongs to the R-transferase family.</text>
</comment>
<organism evidence="8 9">
    <name type="scientific">Lepeophtheirus salmonis</name>
    <name type="common">Salmon louse</name>
    <name type="synonym">Caligus salmonis</name>
    <dbReference type="NCBI Taxonomy" id="72036"/>
    <lineage>
        <taxon>Eukaryota</taxon>
        <taxon>Metazoa</taxon>
        <taxon>Ecdysozoa</taxon>
        <taxon>Arthropoda</taxon>
        <taxon>Crustacea</taxon>
        <taxon>Multicrustacea</taxon>
        <taxon>Hexanauplia</taxon>
        <taxon>Copepoda</taxon>
        <taxon>Siphonostomatoida</taxon>
        <taxon>Caligidae</taxon>
        <taxon>Lepeophtheirus</taxon>
    </lineage>
</organism>
<dbReference type="InterPro" id="IPR030700">
    <property type="entry name" value="N-end_Aminoacyl_Trfase"/>
</dbReference>
<evidence type="ECO:0000256" key="1">
    <source>
        <dbReference type="ARBA" id="ARBA00009991"/>
    </source>
</evidence>
<feature type="domain" description="N-end rule aminoacyl transferase C-terminal" evidence="7">
    <location>
        <begin position="223"/>
        <end position="356"/>
    </location>
</feature>
<evidence type="ECO:0000313" key="8">
    <source>
        <dbReference type="EMBL" id="CAF2752177.1"/>
    </source>
</evidence>
<dbReference type="PIRSF" id="PIRSF037207">
    <property type="entry name" value="ATE1_euk"/>
    <property type="match status" value="1"/>
</dbReference>
<dbReference type="InterPro" id="IPR007471">
    <property type="entry name" value="N-end_Aminoacyl_Trfase_N"/>
</dbReference>
<dbReference type="Pfam" id="PF04376">
    <property type="entry name" value="ATE_N"/>
    <property type="match status" value="1"/>
</dbReference>
<proteinExistence type="inferred from homology"/>
<comment type="catalytic activity">
    <reaction evidence="5">
        <text>an N-terminal L-alpha-aminoacyl-[protein] + L-arginyl-tRNA(Arg) = an N-terminal L-arginyl-L-aminoacyl-[protein] + tRNA(Arg) + H(+)</text>
        <dbReference type="Rhea" id="RHEA:10208"/>
        <dbReference type="Rhea" id="RHEA-COMP:9658"/>
        <dbReference type="Rhea" id="RHEA-COMP:9673"/>
        <dbReference type="Rhea" id="RHEA-COMP:10636"/>
        <dbReference type="Rhea" id="RHEA-COMP:10638"/>
        <dbReference type="ChEBI" id="CHEBI:15378"/>
        <dbReference type="ChEBI" id="CHEBI:78442"/>
        <dbReference type="ChEBI" id="CHEBI:78513"/>
        <dbReference type="ChEBI" id="CHEBI:78597"/>
        <dbReference type="ChEBI" id="CHEBI:83562"/>
        <dbReference type="EC" id="2.3.2.8"/>
    </reaction>
</comment>
<dbReference type="EMBL" id="HG994580">
    <property type="protein sequence ID" value="CAF2752177.1"/>
    <property type="molecule type" value="Genomic_DNA"/>
</dbReference>
<dbReference type="SUPFAM" id="SSF55729">
    <property type="entry name" value="Acyl-CoA N-acyltransferases (Nat)"/>
    <property type="match status" value="1"/>
</dbReference>
<evidence type="ECO:0000313" key="9">
    <source>
        <dbReference type="Proteomes" id="UP000675881"/>
    </source>
</evidence>
<evidence type="ECO:0000259" key="6">
    <source>
        <dbReference type="Pfam" id="PF04376"/>
    </source>
</evidence>
<protein>
    <recommendedName>
        <fullName evidence="5">Arginyl-tRNA--protein transferase 1</fullName>
        <shortName evidence="5">Arginyltransferase 1</shortName>
        <shortName evidence="5">R-transferase 1</shortName>
        <ecNumber evidence="5">2.3.2.8</ecNumber>
    </recommendedName>
    <alternativeName>
        <fullName evidence="5">Arginine-tRNA--protein transferase 1</fullName>
    </alternativeName>
</protein>
<sequence length="450" mass="51463">MSDYTIIEYFGEREGHFCGYCRGKTSNISYGMMAYALHPSDYKALMDRGWRRSGKYVYKPSYGKSCCAQYTIRSLAESFSPSKSQKKVLKKFIAYLKNDKKPCSKDENPSSIEKSEESPAINVLAMFQNCPMKDPPKLPVGPNPNLPLPIKAKKIRIQNKVSKGKIETSSSKLFSSGTLKNSPKSLEHFVDEIKNLSDPIHKFETRLVPAYGQDPVFKSTLVESHAIFRKYQMAVHHDLPEECTMIQFCRFLCSSSLIHKGGYGAYHLQYLLDGKIFCVGAVDILPDSVSSVYLYYDPDFGFLSPGTLSALWELGLLRAKGFHASDELSYYYMGFYIHTCPKMRYKGHYSGSQLLCLESMNWFPFQDCISKLDSLKYSRFDPNPDRKDNDIPINYGNMLVLFRGEAMTMEYILDKKFIPCIGNAMEYAKLVGKYLMERMLLYRESEQDAK</sequence>
<name>A0A7R8CDU3_LEPSM</name>
<evidence type="ECO:0000256" key="5">
    <source>
        <dbReference type="PIRNR" id="PIRNR037207"/>
    </source>
</evidence>
<dbReference type="InterPro" id="IPR016181">
    <property type="entry name" value="Acyl_CoA_acyltransferase"/>
</dbReference>
<dbReference type="GO" id="GO:0005737">
    <property type="term" value="C:cytoplasm"/>
    <property type="evidence" value="ECO:0007669"/>
    <property type="project" value="TreeGrafter"/>
</dbReference>
<evidence type="ECO:0000256" key="3">
    <source>
        <dbReference type="ARBA" id="ARBA00022786"/>
    </source>
</evidence>
<dbReference type="InterPro" id="IPR007472">
    <property type="entry name" value="N-end_Aminoacyl_Trfase_C"/>
</dbReference>
<dbReference type="Proteomes" id="UP000675881">
    <property type="component" value="Chromosome 1"/>
</dbReference>
<dbReference type="OrthoDB" id="74183at2759"/>
<evidence type="ECO:0000256" key="4">
    <source>
        <dbReference type="ARBA" id="ARBA00023315"/>
    </source>
</evidence>
<gene>
    <name evidence="8" type="ORF">LSAA_1241</name>
</gene>
<dbReference type="InterPro" id="IPR017137">
    <property type="entry name" value="Arg-tRNA-P_Trfase_1_euk"/>
</dbReference>
<dbReference type="GO" id="GO:0004057">
    <property type="term" value="F:arginyl-tRNA--protein transferase activity"/>
    <property type="evidence" value="ECO:0007669"/>
    <property type="project" value="UniProtKB-EC"/>
</dbReference>
<evidence type="ECO:0000256" key="2">
    <source>
        <dbReference type="ARBA" id="ARBA00022679"/>
    </source>
</evidence>
<keyword evidence="9" id="KW-1185">Reference proteome</keyword>
<accession>A0A7R8CDU3</accession>